<evidence type="ECO:0000256" key="3">
    <source>
        <dbReference type="ARBA" id="ARBA00015352"/>
    </source>
</evidence>
<keyword evidence="7" id="KW-0653">Protein transport</keyword>
<dbReference type="STRING" id="869754.A0A1A0HJY7"/>
<dbReference type="GO" id="GO:0015031">
    <property type="term" value="P:protein transport"/>
    <property type="evidence" value="ECO:0007669"/>
    <property type="project" value="UniProtKB-KW"/>
</dbReference>
<sequence length="396" mass="44650">MKLLSHVLLVLALSLVAKAALICPDGVNSECYPQTFEPSKNWQVIREGQQIPAGLHVRVNLETGEQEARLLLSEDTQEHSELVLVEQPEEKPEDLLPSRFRTKQALLAGDVNLLEYESAVHEVLQYTENSDTRKLESALDTLIELSHDIDYGVELASHPKVFRSMKEIAELQTANDNISEKIYRIMGASLRNNPEAVTHFVQNNESGLIPELYRMLSMGQASDLVQKRILGVIHALFMDSTYAATNLNTDNARYTEGLTSLIAVFPRMGDAAKERLMLILTDLSLFGADPGDSTIDANKAFSAFLQRLLHQQAMFLEPQFQTMFRSLAELHQSEDLPVSQDFLHWLSKQAEERKSAIRQRDQVYTDADADFDSFLTAARHFIFGNPNAARKTYDEL</sequence>
<feature type="chain" id="PRO_5008291831" description="Nucleotide exchange factor SIL1" evidence="9">
    <location>
        <begin position="20"/>
        <end position="396"/>
    </location>
</feature>
<feature type="signal peptide" evidence="9">
    <location>
        <begin position="1"/>
        <end position="19"/>
    </location>
</feature>
<accession>A0A1A0HJY7</accession>
<evidence type="ECO:0000256" key="4">
    <source>
        <dbReference type="ARBA" id="ARBA00022448"/>
    </source>
</evidence>
<dbReference type="InterPro" id="IPR016024">
    <property type="entry name" value="ARM-type_fold"/>
</dbReference>
<organism evidence="10 11">
    <name type="scientific">Metschnikowia bicuspidata var. bicuspidata NRRL YB-4993</name>
    <dbReference type="NCBI Taxonomy" id="869754"/>
    <lineage>
        <taxon>Eukaryota</taxon>
        <taxon>Fungi</taxon>
        <taxon>Dikarya</taxon>
        <taxon>Ascomycota</taxon>
        <taxon>Saccharomycotina</taxon>
        <taxon>Pichiomycetes</taxon>
        <taxon>Metschnikowiaceae</taxon>
        <taxon>Metschnikowia</taxon>
    </lineage>
</organism>
<dbReference type="OrthoDB" id="448649at2759"/>
<evidence type="ECO:0000313" key="10">
    <source>
        <dbReference type="EMBL" id="OBA24335.1"/>
    </source>
</evidence>
<dbReference type="Pfam" id="PF16782">
    <property type="entry name" value="SIL1"/>
    <property type="match status" value="1"/>
</dbReference>
<evidence type="ECO:0000256" key="9">
    <source>
        <dbReference type="SAM" id="SignalP"/>
    </source>
</evidence>
<gene>
    <name evidence="10" type="ORF">METBIDRAFT_38338</name>
</gene>
<dbReference type="InterPro" id="IPR011989">
    <property type="entry name" value="ARM-like"/>
</dbReference>
<dbReference type="SUPFAM" id="SSF48371">
    <property type="entry name" value="ARM repeat"/>
    <property type="match status" value="1"/>
</dbReference>
<evidence type="ECO:0000256" key="5">
    <source>
        <dbReference type="ARBA" id="ARBA00022729"/>
    </source>
</evidence>
<dbReference type="Gene3D" id="1.25.10.10">
    <property type="entry name" value="Leucine-rich Repeat Variant"/>
    <property type="match status" value="1"/>
</dbReference>
<dbReference type="GO" id="GO:0000774">
    <property type="term" value="F:adenyl-nucleotide exchange factor activity"/>
    <property type="evidence" value="ECO:0007669"/>
    <property type="project" value="InterPro"/>
</dbReference>
<protein>
    <recommendedName>
        <fullName evidence="3">Nucleotide exchange factor SIL1</fullName>
    </recommendedName>
</protein>
<comment type="subunit">
    <text evidence="2">Interacts with KAR2.</text>
</comment>
<dbReference type="GeneID" id="30029965"/>
<evidence type="ECO:0000256" key="7">
    <source>
        <dbReference type="ARBA" id="ARBA00022927"/>
    </source>
</evidence>
<name>A0A1A0HJY7_9ASCO</name>
<dbReference type="GO" id="GO:0005783">
    <property type="term" value="C:endoplasmic reticulum"/>
    <property type="evidence" value="ECO:0007669"/>
    <property type="project" value="InterPro"/>
</dbReference>
<evidence type="ECO:0000256" key="1">
    <source>
        <dbReference type="ARBA" id="ARBA00010588"/>
    </source>
</evidence>
<proteinExistence type="inferred from homology"/>
<keyword evidence="4" id="KW-0813">Transport</keyword>
<evidence type="ECO:0000256" key="2">
    <source>
        <dbReference type="ARBA" id="ARBA00011799"/>
    </source>
</evidence>
<reference evidence="10 11" key="1">
    <citation type="submission" date="2016-05" db="EMBL/GenBank/DDBJ databases">
        <title>Comparative genomics of biotechnologically important yeasts.</title>
        <authorList>
            <consortium name="DOE Joint Genome Institute"/>
            <person name="Riley R."/>
            <person name="Haridas S."/>
            <person name="Wolfe K.H."/>
            <person name="Lopes M.R."/>
            <person name="Hittinger C.T."/>
            <person name="Goker M."/>
            <person name="Salamov A."/>
            <person name="Wisecaver J."/>
            <person name="Long T.M."/>
            <person name="Aerts A.L."/>
            <person name="Barry K."/>
            <person name="Choi C."/>
            <person name="Clum A."/>
            <person name="Coughlan A.Y."/>
            <person name="Deshpande S."/>
            <person name="Douglass A.P."/>
            <person name="Hanson S.J."/>
            <person name="Klenk H.-P."/>
            <person name="LaButti K."/>
            <person name="Lapidus A."/>
            <person name="Lindquist E."/>
            <person name="Lipzen A."/>
            <person name="Meier-kolthoff J.P."/>
            <person name="Ohm R.A."/>
            <person name="Otillar R.P."/>
            <person name="Pangilinan J."/>
            <person name="Peng Y."/>
            <person name="Rokas A."/>
            <person name="Rosa C.A."/>
            <person name="Scheuner C."/>
            <person name="Sibirny A.A."/>
            <person name="Slot J.C."/>
            <person name="Stielow J.B."/>
            <person name="Sun H."/>
            <person name="Kurtzman C.P."/>
            <person name="Blackwell M."/>
            <person name="Grigoriev I.V."/>
            <person name="Jeffries T.W."/>
        </authorList>
    </citation>
    <scope>NUCLEOTIDE SEQUENCE [LARGE SCALE GENOMIC DNA]</scope>
    <source>
        <strain evidence="10 11">NRRL YB-4993</strain>
    </source>
</reference>
<comment type="caution">
    <text evidence="10">The sequence shown here is derived from an EMBL/GenBank/DDBJ whole genome shotgun (WGS) entry which is preliminary data.</text>
</comment>
<keyword evidence="8" id="KW-0811">Translocation</keyword>
<dbReference type="RefSeq" id="XP_018714816.1">
    <property type="nucleotide sequence ID" value="XM_018856989.1"/>
</dbReference>
<evidence type="ECO:0000256" key="8">
    <source>
        <dbReference type="ARBA" id="ARBA00023010"/>
    </source>
</evidence>
<keyword evidence="5 9" id="KW-0732">Signal</keyword>
<evidence type="ECO:0000256" key="6">
    <source>
        <dbReference type="ARBA" id="ARBA00022824"/>
    </source>
</evidence>
<comment type="similarity">
    <text evidence="1">Belongs to the SIL1 family.</text>
</comment>
<keyword evidence="11" id="KW-1185">Reference proteome</keyword>
<evidence type="ECO:0000313" key="11">
    <source>
        <dbReference type="Proteomes" id="UP000092555"/>
    </source>
</evidence>
<dbReference type="AlphaFoldDB" id="A0A1A0HJY7"/>
<dbReference type="InterPro" id="IPR031884">
    <property type="entry name" value="Sil1_fungi"/>
</dbReference>
<keyword evidence="6" id="KW-0256">Endoplasmic reticulum</keyword>
<dbReference type="Proteomes" id="UP000092555">
    <property type="component" value="Unassembled WGS sequence"/>
</dbReference>
<dbReference type="EMBL" id="LXTC01000001">
    <property type="protein sequence ID" value="OBA24335.1"/>
    <property type="molecule type" value="Genomic_DNA"/>
</dbReference>